<protein>
    <submittedName>
        <fullName evidence="1">Uncharacterized protein</fullName>
    </submittedName>
</protein>
<accession>A0ACC0GAK2</accession>
<sequence>MFTSIVGNVAGFKALHAVRLEDLQISHVYARTFRAPPHGIQVEKDILDKYSRPLLVCTIKPKLGLSAKNYDRIVCECLHSGLDLTKSDEKGDGEIRKGKRSDLDELHYPNNPYEKSIWGSIHDPKKLQALLVAFVGLFTNHNKEESYYKKLLALIVAFIGLFTNQNQDDEPHDYSGMAGQDPKDILTSLADLLGLSAEAHGDGTPSVKGSIEHH</sequence>
<proteinExistence type="predicted"/>
<name>A0ACC0GAK2_9ERIC</name>
<organism evidence="1 2">
    <name type="scientific">Camellia lanceoleosa</name>
    <dbReference type="NCBI Taxonomy" id="1840588"/>
    <lineage>
        <taxon>Eukaryota</taxon>
        <taxon>Viridiplantae</taxon>
        <taxon>Streptophyta</taxon>
        <taxon>Embryophyta</taxon>
        <taxon>Tracheophyta</taxon>
        <taxon>Spermatophyta</taxon>
        <taxon>Magnoliopsida</taxon>
        <taxon>eudicotyledons</taxon>
        <taxon>Gunneridae</taxon>
        <taxon>Pentapetalae</taxon>
        <taxon>asterids</taxon>
        <taxon>Ericales</taxon>
        <taxon>Theaceae</taxon>
        <taxon>Camellia</taxon>
    </lineage>
</organism>
<evidence type="ECO:0000313" key="2">
    <source>
        <dbReference type="Proteomes" id="UP001060215"/>
    </source>
</evidence>
<reference evidence="1 2" key="1">
    <citation type="journal article" date="2022" name="Plant J.">
        <title>Chromosome-level genome of Camellia lanceoleosa provides a valuable resource for understanding genome evolution and self-incompatibility.</title>
        <authorList>
            <person name="Gong W."/>
            <person name="Xiao S."/>
            <person name="Wang L."/>
            <person name="Liao Z."/>
            <person name="Chang Y."/>
            <person name="Mo W."/>
            <person name="Hu G."/>
            <person name="Li W."/>
            <person name="Zhao G."/>
            <person name="Zhu H."/>
            <person name="Hu X."/>
            <person name="Ji K."/>
            <person name="Xiang X."/>
            <person name="Song Q."/>
            <person name="Yuan D."/>
            <person name="Jin S."/>
            <person name="Zhang L."/>
        </authorList>
    </citation>
    <scope>NUCLEOTIDE SEQUENCE [LARGE SCALE GENOMIC DNA]</scope>
    <source>
        <strain evidence="1">SQ_2022a</strain>
    </source>
</reference>
<dbReference type="EMBL" id="CM045767">
    <property type="protein sequence ID" value="KAI7997517.1"/>
    <property type="molecule type" value="Genomic_DNA"/>
</dbReference>
<gene>
    <name evidence="1" type="ORF">LOK49_LG10G02195</name>
</gene>
<evidence type="ECO:0000313" key="1">
    <source>
        <dbReference type="EMBL" id="KAI7997517.1"/>
    </source>
</evidence>
<dbReference type="Proteomes" id="UP001060215">
    <property type="component" value="Chromosome 10"/>
</dbReference>
<comment type="caution">
    <text evidence="1">The sequence shown here is derived from an EMBL/GenBank/DDBJ whole genome shotgun (WGS) entry which is preliminary data.</text>
</comment>
<keyword evidence="2" id="KW-1185">Reference proteome</keyword>